<feature type="compositionally biased region" description="Basic and acidic residues" evidence="1">
    <location>
        <begin position="12"/>
        <end position="22"/>
    </location>
</feature>
<reference evidence="2 3" key="1">
    <citation type="submission" date="2019-09" db="EMBL/GenBank/DDBJ databases">
        <title>Genome sequence of Rhodovastum atsumiense, a diverse member of the Acetobacteraceae family of non-sulfur purple photosynthetic bacteria.</title>
        <authorList>
            <person name="Meyer T."/>
            <person name="Kyndt J."/>
        </authorList>
    </citation>
    <scope>NUCLEOTIDE SEQUENCE [LARGE SCALE GENOMIC DNA]</scope>
    <source>
        <strain evidence="2 3">DSM 21279</strain>
    </source>
</reference>
<accession>A0A5M6J1J8</accession>
<feature type="region of interest" description="Disordered" evidence="1">
    <location>
        <begin position="1"/>
        <end position="64"/>
    </location>
</feature>
<evidence type="ECO:0000313" key="3">
    <source>
        <dbReference type="Proteomes" id="UP000325255"/>
    </source>
</evidence>
<proteinExistence type="predicted"/>
<gene>
    <name evidence="2" type="ORF">F1189_05465</name>
</gene>
<dbReference type="Proteomes" id="UP000325255">
    <property type="component" value="Unassembled WGS sequence"/>
</dbReference>
<organism evidence="2 3">
    <name type="scientific">Rhodovastum atsumiense</name>
    <dbReference type="NCBI Taxonomy" id="504468"/>
    <lineage>
        <taxon>Bacteria</taxon>
        <taxon>Pseudomonadati</taxon>
        <taxon>Pseudomonadota</taxon>
        <taxon>Alphaproteobacteria</taxon>
        <taxon>Acetobacterales</taxon>
        <taxon>Acetobacteraceae</taxon>
        <taxon>Rhodovastum</taxon>
    </lineage>
</organism>
<dbReference type="RefSeq" id="WP_150039616.1">
    <property type="nucleotide sequence ID" value="NZ_OW485601.1"/>
</dbReference>
<dbReference type="AlphaFoldDB" id="A0A5M6J1J8"/>
<evidence type="ECO:0000313" key="2">
    <source>
        <dbReference type="EMBL" id="KAA5613505.1"/>
    </source>
</evidence>
<comment type="caution">
    <text evidence="2">The sequence shown here is derived from an EMBL/GenBank/DDBJ whole genome shotgun (WGS) entry which is preliminary data.</text>
</comment>
<name>A0A5M6J1J8_9PROT</name>
<keyword evidence="3" id="KW-1185">Reference proteome</keyword>
<protein>
    <submittedName>
        <fullName evidence="2">Uncharacterized protein</fullName>
    </submittedName>
</protein>
<sequence length="197" mass="20952">MTTTPPTGLRSFENERPSRTASEKTGAVEPQSHAPTDKQAHRAELEKTRALGPQPTVASGELVPPLPLSDAELMAEAGRACTRQEDGFVPIQTEAVDGRAPWQAESLKGSAAALASGGFVVIRPAGGPEGGWETVLLTNEGPDGISSHVLLSRRSRRAMNFVTRPETETALRPVLAAGGELPDEWCWSSPLHDPDET</sequence>
<feature type="compositionally biased region" description="Basic and acidic residues" evidence="1">
    <location>
        <begin position="35"/>
        <end position="49"/>
    </location>
</feature>
<dbReference type="EMBL" id="VWPK01000006">
    <property type="protein sequence ID" value="KAA5613505.1"/>
    <property type="molecule type" value="Genomic_DNA"/>
</dbReference>
<evidence type="ECO:0000256" key="1">
    <source>
        <dbReference type="SAM" id="MobiDB-lite"/>
    </source>
</evidence>